<evidence type="ECO:0000313" key="2">
    <source>
        <dbReference type="EnsemblMetazoa" id="ISCW019378-PA"/>
    </source>
</evidence>
<proteinExistence type="predicted"/>
<dbReference type="InParanoid" id="B7PX37"/>
<organism>
    <name type="scientific">Ixodes scapularis</name>
    <name type="common">Black-legged tick</name>
    <name type="synonym">Deer tick</name>
    <dbReference type="NCBI Taxonomy" id="6945"/>
    <lineage>
        <taxon>Eukaryota</taxon>
        <taxon>Metazoa</taxon>
        <taxon>Ecdysozoa</taxon>
        <taxon>Arthropoda</taxon>
        <taxon>Chelicerata</taxon>
        <taxon>Arachnida</taxon>
        <taxon>Acari</taxon>
        <taxon>Parasitiformes</taxon>
        <taxon>Ixodida</taxon>
        <taxon>Ixodoidea</taxon>
        <taxon>Ixodidae</taxon>
        <taxon>Ixodinae</taxon>
        <taxon>Ixodes</taxon>
    </lineage>
</organism>
<reference evidence="2" key="2">
    <citation type="submission" date="2020-05" db="UniProtKB">
        <authorList>
            <consortium name="EnsemblMetazoa"/>
        </authorList>
    </citation>
    <scope>IDENTIFICATION</scope>
    <source>
        <strain evidence="2">wikel</strain>
    </source>
</reference>
<keyword evidence="3" id="KW-1185">Reference proteome</keyword>
<reference evidence="1 3" key="1">
    <citation type="submission" date="2008-03" db="EMBL/GenBank/DDBJ databases">
        <title>Annotation of Ixodes scapularis.</title>
        <authorList>
            <consortium name="Ixodes scapularis Genome Project Consortium"/>
            <person name="Caler E."/>
            <person name="Hannick L.I."/>
            <person name="Bidwell S."/>
            <person name="Joardar V."/>
            <person name="Thiagarajan M."/>
            <person name="Amedeo P."/>
            <person name="Galinsky K.J."/>
            <person name="Schobel S."/>
            <person name="Inman J."/>
            <person name="Hostetler J."/>
            <person name="Miller J."/>
            <person name="Hammond M."/>
            <person name="Megy K."/>
            <person name="Lawson D."/>
            <person name="Kodira C."/>
            <person name="Sutton G."/>
            <person name="Meyer J."/>
            <person name="Hill C.A."/>
            <person name="Birren B."/>
            <person name="Nene V."/>
            <person name="Collins F."/>
            <person name="Alarcon-Chaidez F."/>
            <person name="Wikel S."/>
            <person name="Strausberg R."/>
        </authorList>
    </citation>
    <scope>NUCLEOTIDE SEQUENCE [LARGE SCALE GENOMIC DNA]</scope>
    <source>
        <strain evidence="3">Wikel</strain>
        <strain evidence="1">Wikel colony</strain>
    </source>
</reference>
<dbReference type="EnsemblMetazoa" id="ISCW019378-RA">
    <property type="protein sequence ID" value="ISCW019378-PA"/>
    <property type="gene ID" value="ISCW019378"/>
</dbReference>
<sequence length="124" mass="13680">MSLQYLMRFTHSSLKVHAPRDGGEESRAIVEHKTPCKNLNRAWNGMETGTSQCASLYVKQKVLLTYELARKIFTAPAACTATQGGDASWARDSDNDDVKSSKRICVRAEKSEVLGGECGNHYQA</sequence>
<accession>B7PX37</accession>
<dbReference type="AlphaFoldDB" id="B7PX37"/>
<gene>
    <name evidence="1" type="ORF">IscW_ISCW019378</name>
</gene>
<dbReference type="VEuPathDB" id="VectorBase:ISCW019378"/>
<evidence type="ECO:0000313" key="1">
    <source>
        <dbReference type="EMBL" id="EEC11159.1"/>
    </source>
</evidence>
<dbReference type="EMBL" id="ABJB011032509">
    <property type="status" value="NOT_ANNOTATED_CDS"/>
    <property type="molecule type" value="Genomic_DNA"/>
</dbReference>
<dbReference type="PaxDb" id="6945-B7PX37"/>
<protein>
    <submittedName>
        <fullName evidence="1 2">Uncharacterized protein</fullName>
    </submittedName>
</protein>
<dbReference type="EMBL" id="DS811420">
    <property type="protein sequence ID" value="EEC11159.1"/>
    <property type="molecule type" value="Genomic_DNA"/>
</dbReference>
<dbReference type="HOGENOM" id="CLU_2006421_0_0_1"/>
<evidence type="ECO:0000313" key="3">
    <source>
        <dbReference type="Proteomes" id="UP000001555"/>
    </source>
</evidence>
<name>B7PX37_IXOSC</name>
<dbReference type="Proteomes" id="UP000001555">
    <property type="component" value="Unassembled WGS sequence"/>
</dbReference>